<dbReference type="GeneID" id="37060711"/>
<evidence type="ECO:0000313" key="2">
    <source>
        <dbReference type="Proteomes" id="UP000247233"/>
    </source>
</evidence>
<dbReference type="RefSeq" id="XP_025394566.1">
    <property type="nucleotide sequence ID" value="XM_025538474.1"/>
</dbReference>
<gene>
    <name evidence="1" type="ORF">BO70DRAFT_186305</name>
</gene>
<dbReference type="VEuPathDB" id="FungiDB:BO70DRAFT_186305"/>
<name>A0A317UW36_9EURO</name>
<organism evidence="1 2">
    <name type="scientific">Aspergillus heteromorphus CBS 117.55</name>
    <dbReference type="NCBI Taxonomy" id="1448321"/>
    <lineage>
        <taxon>Eukaryota</taxon>
        <taxon>Fungi</taxon>
        <taxon>Dikarya</taxon>
        <taxon>Ascomycota</taxon>
        <taxon>Pezizomycotina</taxon>
        <taxon>Eurotiomycetes</taxon>
        <taxon>Eurotiomycetidae</taxon>
        <taxon>Eurotiales</taxon>
        <taxon>Aspergillaceae</taxon>
        <taxon>Aspergillus</taxon>
        <taxon>Aspergillus subgen. Circumdati</taxon>
    </lineage>
</organism>
<sequence length="94" mass="10963">MTKTRSRRPSRIHSLTHNPLRYIRKQNKDLKTIQDKTTYHEDMLLGSLLRHGINTFSSVRFRFSWAITISLSDGVGRINLNYRGYDELCSAHVA</sequence>
<comment type="caution">
    <text evidence="1">The sequence shown here is derived from an EMBL/GenBank/DDBJ whole genome shotgun (WGS) entry which is preliminary data.</text>
</comment>
<evidence type="ECO:0000313" key="1">
    <source>
        <dbReference type="EMBL" id="PWY65611.1"/>
    </source>
</evidence>
<dbReference type="Proteomes" id="UP000247233">
    <property type="component" value="Unassembled WGS sequence"/>
</dbReference>
<reference evidence="1 2" key="1">
    <citation type="submission" date="2016-12" db="EMBL/GenBank/DDBJ databases">
        <title>The genomes of Aspergillus section Nigri reveals drivers in fungal speciation.</title>
        <authorList>
            <consortium name="DOE Joint Genome Institute"/>
            <person name="Vesth T.C."/>
            <person name="Nybo J."/>
            <person name="Theobald S."/>
            <person name="Brandl J."/>
            <person name="Frisvad J.C."/>
            <person name="Nielsen K.F."/>
            <person name="Lyhne E.K."/>
            <person name="Kogle M.E."/>
            <person name="Kuo A."/>
            <person name="Riley R."/>
            <person name="Clum A."/>
            <person name="Nolan M."/>
            <person name="Lipzen A."/>
            <person name="Salamov A."/>
            <person name="Henrissat B."/>
            <person name="Wiebenga A."/>
            <person name="De Vries R.P."/>
            <person name="Grigoriev I.V."/>
            <person name="Mortensen U.H."/>
            <person name="Andersen M.R."/>
            <person name="Baker S.E."/>
        </authorList>
    </citation>
    <scope>NUCLEOTIDE SEQUENCE [LARGE SCALE GENOMIC DNA]</scope>
    <source>
        <strain evidence="1 2">CBS 117.55</strain>
    </source>
</reference>
<keyword evidence="2" id="KW-1185">Reference proteome</keyword>
<dbReference type="AlphaFoldDB" id="A0A317UW36"/>
<accession>A0A317UW36</accession>
<proteinExistence type="predicted"/>
<dbReference type="EMBL" id="MSFL01000051">
    <property type="protein sequence ID" value="PWY65611.1"/>
    <property type="molecule type" value="Genomic_DNA"/>
</dbReference>
<protein>
    <submittedName>
        <fullName evidence="1">Uncharacterized protein</fullName>
    </submittedName>
</protein>